<evidence type="ECO:0000256" key="6">
    <source>
        <dbReference type="ARBA" id="ARBA00023295"/>
    </source>
</evidence>
<dbReference type="Pfam" id="PF16499">
    <property type="entry name" value="Melibiase_2"/>
    <property type="match status" value="2"/>
</dbReference>
<feature type="domain" description="SLH" evidence="11">
    <location>
        <begin position="1197"/>
        <end position="1260"/>
    </location>
</feature>
<evidence type="ECO:0000259" key="11">
    <source>
        <dbReference type="PROSITE" id="PS51272"/>
    </source>
</evidence>
<feature type="signal peptide" evidence="10">
    <location>
        <begin position="1"/>
        <end position="23"/>
    </location>
</feature>
<dbReference type="Pfam" id="PF17801">
    <property type="entry name" value="Melibiase_C"/>
    <property type="match status" value="1"/>
</dbReference>
<comment type="caution">
    <text evidence="12">The sequence shown here is derived from an EMBL/GenBank/DDBJ whole genome shotgun (WGS) entry which is preliminary data.</text>
</comment>
<dbReference type="SUPFAM" id="SSF81296">
    <property type="entry name" value="E set domains"/>
    <property type="match status" value="2"/>
</dbReference>
<evidence type="ECO:0000256" key="7">
    <source>
        <dbReference type="ARBA" id="ARBA00023326"/>
    </source>
</evidence>
<comment type="catalytic activity">
    <reaction evidence="8">
        <text>Hydrolysis of terminal, non-reducing alpha-D-galactose residues in alpha-D-galactosides, including galactose oligosaccharides, galactomannans and galactolipids.</text>
        <dbReference type="EC" id="3.2.1.22"/>
    </reaction>
</comment>
<dbReference type="EMBL" id="JABMCB010000206">
    <property type="protein sequence ID" value="NUU80275.1"/>
    <property type="molecule type" value="Genomic_DNA"/>
</dbReference>
<evidence type="ECO:0000313" key="13">
    <source>
        <dbReference type="Proteomes" id="UP000526125"/>
    </source>
</evidence>
<organism evidence="12 13">
    <name type="scientific">Paenibacillus xylanilyticus</name>
    <dbReference type="NCBI Taxonomy" id="248903"/>
    <lineage>
        <taxon>Bacteria</taxon>
        <taxon>Bacillati</taxon>
        <taxon>Bacillota</taxon>
        <taxon>Bacilli</taxon>
        <taxon>Bacillales</taxon>
        <taxon>Paenibacillaceae</taxon>
        <taxon>Paenibacillus</taxon>
    </lineage>
</organism>
<dbReference type="Proteomes" id="UP000526125">
    <property type="component" value="Unassembled WGS sequence"/>
</dbReference>
<feature type="compositionally biased region" description="Polar residues" evidence="9">
    <location>
        <begin position="490"/>
        <end position="506"/>
    </location>
</feature>
<keyword evidence="4" id="KW-0136">Cellulose degradation</keyword>
<keyword evidence="7" id="KW-0624">Polysaccharide degradation</keyword>
<feature type="compositionally biased region" description="Low complexity" evidence="9">
    <location>
        <begin position="1062"/>
        <end position="1071"/>
    </location>
</feature>
<evidence type="ECO:0000256" key="5">
    <source>
        <dbReference type="ARBA" id="ARBA00023277"/>
    </source>
</evidence>
<dbReference type="InterPro" id="IPR013780">
    <property type="entry name" value="Glyco_hydro_b"/>
</dbReference>
<dbReference type="Gene3D" id="3.20.20.70">
    <property type="entry name" value="Aldolase class I"/>
    <property type="match status" value="1"/>
</dbReference>
<dbReference type="Gene3D" id="2.60.120.260">
    <property type="entry name" value="Galactose-binding domain-like"/>
    <property type="match status" value="3"/>
</dbReference>
<dbReference type="RefSeq" id="WP_175399775.1">
    <property type="nucleotide sequence ID" value="NZ_JABMCB010000206.1"/>
</dbReference>
<evidence type="ECO:0000256" key="9">
    <source>
        <dbReference type="SAM" id="MobiDB-lite"/>
    </source>
</evidence>
<feature type="chain" id="PRO_5038349253" description="Alpha-galactosidase" evidence="10">
    <location>
        <begin position="24"/>
        <end position="1297"/>
    </location>
</feature>
<dbReference type="Pfam" id="PF00395">
    <property type="entry name" value="SLH"/>
    <property type="match status" value="3"/>
</dbReference>
<dbReference type="InterPro" id="IPR013783">
    <property type="entry name" value="Ig-like_fold"/>
</dbReference>
<comment type="similarity">
    <text evidence="1 8">Belongs to the glycosyl hydrolase 27 family.</text>
</comment>
<feature type="region of interest" description="Disordered" evidence="9">
    <location>
        <begin position="1043"/>
        <end position="1099"/>
    </location>
</feature>
<keyword evidence="3 8" id="KW-0378">Hydrolase</keyword>
<dbReference type="GO" id="GO:0030245">
    <property type="term" value="P:cellulose catabolic process"/>
    <property type="evidence" value="ECO:0007669"/>
    <property type="project" value="UniProtKB-KW"/>
</dbReference>
<dbReference type="InterPro" id="IPR014756">
    <property type="entry name" value="Ig_E-set"/>
</dbReference>
<feature type="compositionally biased region" description="Pro residues" evidence="9">
    <location>
        <begin position="1052"/>
        <end position="1061"/>
    </location>
</feature>
<name>A0A7Y6F027_9BACL</name>
<dbReference type="CDD" id="cd14792">
    <property type="entry name" value="GH27"/>
    <property type="match status" value="1"/>
</dbReference>
<dbReference type="PANTHER" id="PTHR11452:SF42">
    <property type="entry name" value="ALPHA-GALACTOSIDASE"/>
    <property type="match status" value="1"/>
</dbReference>
<dbReference type="InterPro" id="IPR017853">
    <property type="entry name" value="GH"/>
</dbReference>
<dbReference type="SUPFAM" id="SSF51445">
    <property type="entry name" value="(Trans)glycosidases"/>
    <property type="match status" value="1"/>
</dbReference>
<dbReference type="PROSITE" id="PS51272">
    <property type="entry name" value="SLH"/>
    <property type="match status" value="2"/>
</dbReference>
<evidence type="ECO:0000256" key="4">
    <source>
        <dbReference type="ARBA" id="ARBA00023001"/>
    </source>
</evidence>
<keyword evidence="8" id="KW-1015">Disulfide bond</keyword>
<dbReference type="InterPro" id="IPR005102">
    <property type="entry name" value="Carbo-bd_X2"/>
</dbReference>
<dbReference type="Gene3D" id="2.60.40.10">
    <property type="entry name" value="Immunoglobulins"/>
    <property type="match status" value="2"/>
</dbReference>
<dbReference type="InterPro" id="IPR001119">
    <property type="entry name" value="SLH_dom"/>
</dbReference>
<feature type="compositionally biased region" description="Basic and acidic residues" evidence="9">
    <location>
        <begin position="467"/>
        <end position="476"/>
    </location>
</feature>
<dbReference type="Pfam" id="PF03442">
    <property type="entry name" value="CBM_X2"/>
    <property type="match status" value="2"/>
</dbReference>
<dbReference type="PANTHER" id="PTHR11452">
    <property type="entry name" value="ALPHA-GALACTOSIDASE/ALPHA-N-ACETYLGALACTOSAMINIDASE"/>
    <property type="match status" value="1"/>
</dbReference>
<evidence type="ECO:0000256" key="1">
    <source>
        <dbReference type="ARBA" id="ARBA00009743"/>
    </source>
</evidence>
<dbReference type="PRINTS" id="PR00740">
    <property type="entry name" value="GLHYDRLASE27"/>
</dbReference>
<gene>
    <name evidence="12" type="ORF">HP552_34360</name>
</gene>
<sequence length="1297" mass="142379">MKRIGKRMAMVLLVFIMAAVQFGFTGTKDHVAEAADAAFAEKPYMGWSSYSMQVYDPSVKWISAESIKKQSDAMREKLQAHGYEYINIDAGWNGDNDEYGRPIPNEALYPNGFQEVIDYVHNNGQKIGIYLIPGLSIDAYNKNLEIYGTGGACRMQDIAYQPLTVMDAWNAYTYKIDFSNPCAQKYIDSIADLLGEWGINFVKFDSVTPGSGINNLSRDARGDVEAWSKALARHNIWFELSWALDHNYVDFWKKHANGWRIDWDVEAYDSNVGLTQWANIARLFPIAALWWRDAGPGGWNDFDSLNIGNGSMDGLTKDERKTAMTFWAISSAPLYTGNDMTRLDSYGLELLTNDEVIAVNQAGRPAHPVSIDTKQQVWYANNGDGTYSVALFNLGNRSVEVNVNWSDIGLEGPASVRDLWSHSELGTFNEEFSSGLLEPHASRMLKVTALSGTSTVNDDDTGMRYNGDWKRNGGKEQLEGAQDLSIVIQDSTGTEPTNPGTASDSNAADEPAASSVSGNNATVTDVVYVNDDDSEIQYTGSWNSNSGRGFGDYNDDVHYTEQDGDYLEYTFTGTGIELLTEKHGEQGDMSIILDNGTAEQVSAYTDGEREVQQVLYSKTDLPSGTHTLKVVKDSGQYMLLDALKVSKEKEAGGQNSTISPTTADFDKVTEQQADLKITLNLNGNVLTGLEQDGVLLDENDYEVVDNTLTIKKQYLAQLPVGTTELSVVFSSADLQTLTIKVSDTSGIRFAMINNDDPAIKYSGNWSRSTGRAFGDYQDDVHYAEQNGDYFEYEFRGTGIQFYTEVDPSQGDMDIYVDGEFKETVSAYREGRLAQQKVYSISGLPDGQHTLRAVKKSGRFMLLDFLKVEIPNIIQPVSAIFDKAESAQADIEVKLLQEPESFSKIMNGSQELVVGTDYEAAGDRVTLKKSYLAQQPLGTLKLSFVFDGDYLNDIHYSTVDGDSFEYVFKGTGISMISPTGPQQGEVDIYIDGNLVQTVDTYSQGRKNQQEIYSISGMTSGVHTLKAVKKSGELMLTDQLKFTIAAGNGGPTNPTNPPGPSVPSNPGAPSAPVTQPPVTPSEAPETGTGEEPSENTDDKTMRHEAYINGYKGGLFKPNNKITRAEMATILAQVYEKDAVQSDVTYRDVDSSHWGAEAIDKVAKMGLMKGYKDGTFKPNQSLTRAEMASLAVSLNPDPATTGSGFSDIGRHWAKDAILRAQSLGILTGYRDGTFRPNAELTRAEAVVVINRAFSRGPLTGVSQPKWKDVLPSHWAFGDIEEASADHVSKPAANGGEQWVE</sequence>
<evidence type="ECO:0000256" key="2">
    <source>
        <dbReference type="ARBA" id="ARBA00022729"/>
    </source>
</evidence>
<dbReference type="EC" id="3.2.1.22" evidence="8"/>
<evidence type="ECO:0000256" key="3">
    <source>
        <dbReference type="ARBA" id="ARBA00022801"/>
    </source>
</evidence>
<feature type="region of interest" description="Disordered" evidence="9">
    <location>
        <begin position="490"/>
        <end position="519"/>
    </location>
</feature>
<dbReference type="GO" id="GO:0004557">
    <property type="term" value="F:alpha-galactosidase activity"/>
    <property type="evidence" value="ECO:0007669"/>
    <property type="project" value="UniProtKB-EC"/>
</dbReference>
<keyword evidence="13" id="KW-1185">Reference proteome</keyword>
<keyword evidence="5" id="KW-0119">Carbohydrate metabolism</keyword>
<dbReference type="InterPro" id="IPR002241">
    <property type="entry name" value="Glyco_hydro_27"/>
</dbReference>
<protein>
    <recommendedName>
        <fullName evidence="8">Alpha-galactosidase</fullName>
        <ecNumber evidence="8">3.2.1.22</ecNumber>
    </recommendedName>
    <alternativeName>
        <fullName evidence="8">Melibiase</fullName>
    </alternativeName>
</protein>
<keyword evidence="2 10" id="KW-0732">Signal</keyword>
<proteinExistence type="inferred from homology"/>
<evidence type="ECO:0000256" key="10">
    <source>
        <dbReference type="SAM" id="SignalP"/>
    </source>
</evidence>
<feature type="domain" description="SLH" evidence="11">
    <location>
        <begin position="1139"/>
        <end position="1196"/>
    </location>
</feature>
<feature type="region of interest" description="Disordered" evidence="9">
    <location>
        <begin position="457"/>
        <end position="476"/>
    </location>
</feature>
<accession>A0A7Y6F027</accession>
<reference evidence="12 13" key="1">
    <citation type="submission" date="2020-05" db="EMBL/GenBank/DDBJ databases">
        <title>Genome Sequencing of Type Strains.</title>
        <authorList>
            <person name="Lemaire J.F."/>
            <person name="Inderbitzin P."/>
            <person name="Gregorio O.A."/>
            <person name="Collins S.B."/>
            <person name="Wespe N."/>
            <person name="Knight-Connoni V."/>
        </authorList>
    </citation>
    <scope>NUCLEOTIDE SEQUENCE [LARGE SCALE GENOMIC DNA]</scope>
    <source>
        <strain evidence="12 13">LMG 21957</strain>
    </source>
</reference>
<evidence type="ECO:0000256" key="8">
    <source>
        <dbReference type="RuleBase" id="RU361168"/>
    </source>
</evidence>
<dbReference type="Gene3D" id="2.60.40.1180">
    <property type="entry name" value="Golgi alpha-mannosidase II"/>
    <property type="match status" value="1"/>
</dbReference>
<keyword evidence="6 8" id="KW-0326">Glycosidase</keyword>
<dbReference type="InterPro" id="IPR041233">
    <property type="entry name" value="Melibiase_C"/>
</dbReference>
<dbReference type="InterPro" id="IPR013785">
    <property type="entry name" value="Aldolase_TIM"/>
</dbReference>
<dbReference type="SUPFAM" id="SSF51011">
    <property type="entry name" value="Glycosyl hydrolase domain"/>
    <property type="match status" value="1"/>
</dbReference>
<evidence type="ECO:0000313" key="12">
    <source>
        <dbReference type="EMBL" id="NUU80275.1"/>
    </source>
</evidence>